<dbReference type="InterPro" id="IPR015813">
    <property type="entry name" value="Pyrv/PenolPyrv_kinase-like_dom"/>
</dbReference>
<feature type="domain" description="Aminotransferase class I/classII large" evidence="1">
    <location>
        <begin position="428"/>
        <end position="743"/>
    </location>
</feature>
<dbReference type="GO" id="GO:0030170">
    <property type="term" value="F:pyridoxal phosphate binding"/>
    <property type="evidence" value="ECO:0007669"/>
    <property type="project" value="InterPro"/>
</dbReference>
<dbReference type="Gene3D" id="3.40.640.10">
    <property type="entry name" value="Type I PLP-dependent aspartate aminotransferase-like (Major domain)"/>
    <property type="match status" value="1"/>
</dbReference>
<dbReference type="InterPro" id="IPR004838">
    <property type="entry name" value="NHTrfase_class1_PyrdxlP-BS"/>
</dbReference>
<protein>
    <submittedName>
        <fullName evidence="2">Pyridoxal phosphate-dependent aminotransferase</fullName>
    </submittedName>
</protein>
<dbReference type="Pfam" id="PF00155">
    <property type="entry name" value="Aminotran_1_2"/>
    <property type="match status" value="1"/>
</dbReference>
<reference evidence="2" key="1">
    <citation type="journal article" date="2020" name="mSystems">
        <title>Genome- and Community-Level Interaction Insights into Carbon Utilization and Element Cycling Functions of Hydrothermarchaeota in Hydrothermal Sediment.</title>
        <authorList>
            <person name="Zhou Z."/>
            <person name="Liu Y."/>
            <person name="Xu W."/>
            <person name="Pan J."/>
            <person name="Luo Z.H."/>
            <person name="Li M."/>
        </authorList>
    </citation>
    <scope>NUCLEOTIDE SEQUENCE [LARGE SCALE GENOMIC DNA]</scope>
    <source>
        <strain evidence="2">HyVt-577</strain>
    </source>
</reference>
<keyword evidence="2" id="KW-0808">Transferase</keyword>
<dbReference type="EMBL" id="DRQG01000140">
    <property type="protein sequence ID" value="HGY56936.1"/>
    <property type="molecule type" value="Genomic_DNA"/>
</dbReference>
<comment type="caution">
    <text evidence="2">The sequence shown here is derived from an EMBL/GenBank/DDBJ whole genome shotgun (WGS) entry which is preliminary data.</text>
</comment>
<dbReference type="SUPFAM" id="SSF51621">
    <property type="entry name" value="Phosphoenolpyruvate/pyruvate domain"/>
    <property type="match status" value="1"/>
</dbReference>
<dbReference type="Proteomes" id="UP000885779">
    <property type="component" value="Unassembled WGS sequence"/>
</dbReference>
<gene>
    <name evidence="2" type="ORF">ENK44_14605</name>
</gene>
<name>A0A7V4U2M7_CALAY</name>
<dbReference type="PROSITE" id="PS00105">
    <property type="entry name" value="AA_TRANSFER_CLASS_1"/>
    <property type="match status" value="1"/>
</dbReference>
<dbReference type="CDD" id="cd00609">
    <property type="entry name" value="AAT_like"/>
    <property type="match status" value="1"/>
</dbReference>
<dbReference type="SUPFAM" id="SSF53383">
    <property type="entry name" value="PLP-dependent transferases"/>
    <property type="match status" value="1"/>
</dbReference>
<accession>A0A7V4U2M7</accession>
<keyword evidence="2" id="KW-0032">Aminotransferase</keyword>
<organism evidence="2">
    <name type="scientific">Caldithrix abyssi</name>
    <dbReference type="NCBI Taxonomy" id="187145"/>
    <lineage>
        <taxon>Bacteria</taxon>
        <taxon>Pseudomonadati</taxon>
        <taxon>Calditrichota</taxon>
        <taxon>Calditrichia</taxon>
        <taxon>Calditrichales</taxon>
        <taxon>Calditrichaceae</taxon>
        <taxon>Caldithrix</taxon>
    </lineage>
</organism>
<dbReference type="InterPro" id="IPR004839">
    <property type="entry name" value="Aminotransferase_I/II_large"/>
</dbReference>
<proteinExistence type="predicted"/>
<dbReference type="InterPro" id="IPR015421">
    <property type="entry name" value="PyrdxlP-dep_Trfase_major"/>
</dbReference>
<evidence type="ECO:0000313" key="2">
    <source>
        <dbReference type="EMBL" id="HGY56936.1"/>
    </source>
</evidence>
<evidence type="ECO:0000259" key="1">
    <source>
        <dbReference type="Pfam" id="PF00155"/>
    </source>
</evidence>
<sequence length="1853" mass="212523">MPQNNNNINPLEYFRLRPIKAAKVSEISEATASSPLSPAERVNFHIGHPLQEEELSAFYFRLTVSAAEEEEHSEAGRADFLRRCIAQCAPYMPRGGYAAADGHPLLEHLQNWLKGQSEPLEYESGLRREIIFGSGGVTENLRVLFTALQRFLRYQPAQICLFQSELPEFLRNFPPLQFLYYDEASSLPDYLQNLLNAHPQRPLFLIYQTVLPEAVRRELREISLQKPLFFIELNDAPNHLSMAREARMQERVLRFLTPKIFHPALQHLSTIFILGSHDYLKVLETVHFELKGTPAAAEIEWLTYALDNHILPPENESSSLEAPSDRHRHTSPFISTGERLVRKFGGLVSGQPLLLETAATVVEQYSQRQQERFSSLYRFINRLPFVEREQGENLDHIPALKILDTLLKQPQDKAFAALLQENFLSAFLRHHPEYEMEHCAVVSGSSRTALSLLGKHCGVSEVISPDLGWTYEHCFPRVSFVPLKSDLSLDSEAILQTVQRKREADARWTEYGAVILNNPHNASGSVFDSSRMSELLRRLLKAGVRVIDDLSYQNVNPGETWREIPTLKQLTAELRRNGYLSEEQAARLITVHSLSKTDAFAGGRLAVIELPEEDLRDSYRKITAHIYPNIMAVLLAYLFYRNPPEKLNAYWHLRNRIFDRRMQAIEQALQELPANRNPYGIKVKRPSGSMYPRMVIERLPEGLSLDWLSSGLAVQGIGLVPLSTFSRTAEGYELGRKSFRLTLGGASGAAELKNKTRRVIIDLNRMLARQDEGYNRKRFAVRTTIDAGRGFFPGAWEAWKGIDEEIRRWAVQALDFYLKKQPAGSERHKLLTEFGKEYLPHRLAVYRQRLQDRLHIGGRLIEAGRGPGKPELLEVLEREFYKETLPERGERFRRRLFDRTVHPTQMYALQSEAVFNGIIDRLLTDGDISREILRRAGKTLAEEYLGRNVPVSSVQEAEELLLDLNDVIAAEEFARWNGDFRFRPFLSFWGDWDGSTRPSGQGHRLVAAVVMENVKRQTNILNTLLQIDGTLPLDAALRREMLALPAHNKRFWNLLNRITQLTNQLEKRYRSVLPFETDYGAWRKWAVRVHLRRDPVTVLWQHNDRLEKKMRELRARRREMLEYYFALNKRLRKTLHGLLPHIETHLHHREIALSAGGFRSLLARFVLTPRIHQKMILAKDAFPINTTAYNLTELNEIAGKYGNPGVVLALQISMSTQAEALIALDRKLNAERERTLRREPEADIPSIWLVPLFEGADEVKTIDDYLNKLWDYAVQSRRLNRKPVERLSELLCELFIAGSDLSQQVGQLNGAALYRQAKMKIIRWLARRDLTDQVRIKLGCGEPMQRQGGYYDALAGAPAFETNPSAARRLKEYLPPSAQKSAEFARSPLRGILADGDLRTYQSNLMEHLRRLGMEERSQIFYHVIQTQKNYHSELVKAAEPLLDTRLPYTERGLGNLKMLIGLNEDEAFGRFLELYTRNFRQILYGSEEDVVGIHIVSYFISRAMPALRDRPTVRPSATSGEVRGQQIIQRIAKTLPLANHGSLLRAIGHNRAQTFVLGVNQLTTGLFRALQEFSNEESGSSRIHERVLPQLAVYDILRALRLYHDPELRYAAKMQEAFSPGNSSFLLLREDVDSIPSFLYGLRRELIRRQGLDPADFFEGGRFKPQLLPALRPDLAVLMQDDLFNTDAAVFFSAIGGKWDDTWEKEIRRLLNIPRRIREWRQKIWTLIEEPIFQQTASFRELARAIHFFSGNKDAAELPFSASPSEVLRIGSSVTQALRGTVDDSMRQFLLSAVQFLTQLPGKLPEVPIDIIRALRDVERIIQIEEQALSAAQQDELRFYLLQMARLTGENG</sequence>
<dbReference type="GO" id="GO:0008483">
    <property type="term" value="F:transaminase activity"/>
    <property type="evidence" value="ECO:0007669"/>
    <property type="project" value="UniProtKB-KW"/>
</dbReference>
<dbReference type="InterPro" id="IPR015424">
    <property type="entry name" value="PyrdxlP-dep_Trfase"/>
</dbReference>